<dbReference type="InterPro" id="IPR036116">
    <property type="entry name" value="FN3_sf"/>
</dbReference>
<feature type="non-terminal residue" evidence="4">
    <location>
        <position position="1"/>
    </location>
</feature>
<dbReference type="InterPro" id="IPR013783">
    <property type="entry name" value="Ig-like_fold"/>
</dbReference>
<feature type="domain" description="Fibronectin type-III" evidence="3">
    <location>
        <begin position="15"/>
        <end position="112"/>
    </location>
</feature>
<feature type="region of interest" description="Disordered" evidence="1">
    <location>
        <begin position="443"/>
        <end position="477"/>
    </location>
</feature>
<evidence type="ECO:0000313" key="4">
    <source>
        <dbReference type="EMBL" id="JAS15941.1"/>
    </source>
</evidence>
<feature type="compositionally biased region" description="Pro residues" evidence="1">
    <location>
        <begin position="394"/>
        <end position="406"/>
    </location>
</feature>
<dbReference type="PROSITE" id="PS50853">
    <property type="entry name" value="FN3"/>
    <property type="match status" value="1"/>
</dbReference>
<feature type="transmembrane region" description="Helical" evidence="2">
    <location>
        <begin position="125"/>
        <end position="148"/>
    </location>
</feature>
<dbReference type="EMBL" id="GEDC01021357">
    <property type="protein sequence ID" value="JAS15941.1"/>
    <property type="molecule type" value="Transcribed_RNA"/>
</dbReference>
<keyword evidence="2" id="KW-1133">Transmembrane helix</keyword>
<gene>
    <name evidence="4" type="ORF">g.2930</name>
</gene>
<dbReference type="CDD" id="cd00063">
    <property type="entry name" value="FN3"/>
    <property type="match status" value="1"/>
</dbReference>
<evidence type="ECO:0000256" key="1">
    <source>
        <dbReference type="SAM" id="MobiDB-lite"/>
    </source>
</evidence>
<dbReference type="SUPFAM" id="SSF49265">
    <property type="entry name" value="Fibronectin type III"/>
    <property type="match status" value="1"/>
</dbReference>
<organism evidence="4">
    <name type="scientific">Clastoptera arizonana</name>
    <name type="common">Arizona spittle bug</name>
    <dbReference type="NCBI Taxonomy" id="38151"/>
    <lineage>
        <taxon>Eukaryota</taxon>
        <taxon>Metazoa</taxon>
        <taxon>Ecdysozoa</taxon>
        <taxon>Arthropoda</taxon>
        <taxon>Hexapoda</taxon>
        <taxon>Insecta</taxon>
        <taxon>Pterygota</taxon>
        <taxon>Neoptera</taxon>
        <taxon>Paraneoptera</taxon>
        <taxon>Hemiptera</taxon>
        <taxon>Auchenorrhyncha</taxon>
        <taxon>Cercopoidea</taxon>
        <taxon>Clastopteridae</taxon>
        <taxon>Clastoptera</taxon>
    </lineage>
</organism>
<dbReference type="Pfam" id="PF00041">
    <property type="entry name" value="fn3"/>
    <property type="match status" value="1"/>
</dbReference>
<protein>
    <recommendedName>
        <fullName evidence="3">Fibronectin type-III domain-containing protein</fullName>
    </recommendedName>
</protein>
<sequence>NSKVAQTLEDVPSAPPENLQLGWISESTAYARWLPPPPQHFNGILLGYKVQVRNGNKILAQMSLNSTTTSVFLHNITIHSALSIGVRVVAYTRVGPGPYTPMASFAHEINGPAARPTGHGPPHTWVFLFFAASAILFIIIALAITIYLKKRQSLSKEMGHLSVPVANMNDLSHLNLMGGGGKDTLWIEGSWGTTKQLQTCQINDNTYSQVDSRSLSTFYSSRKDIATNPTPYATTTLINNLIPNNRVDTSESGPLIIPMTIRTCSDMKPLSISDAWSKAESIHGSSEINNIVNGNLLASVDGVQCKPRLFLPPPPQHPPPLLYSTDCSGTNRSYTQKSQDSPQLSKRFCSMNSNTGFRQSTVRSGIACNSSFTSSWLSNQSVMDQSQNQTMYRHPPPPQHPPPIPPMQEEQQAMTTNDYHVCNEYCNCSLLYVLPDNTLSQQITGSDRNSATGSISGRISLRDSDRTPDSHGLSSISQPDTMYTQIHLEQCKCEASSWEGSCSC</sequence>
<feature type="compositionally biased region" description="Pro residues" evidence="1">
    <location>
        <begin position="310"/>
        <end position="321"/>
    </location>
</feature>
<dbReference type="InterPro" id="IPR003961">
    <property type="entry name" value="FN3_dom"/>
</dbReference>
<reference evidence="4" key="1">
    <citation type="submission" date="2015-12" db="EMBL/GenBank/DDBJ databases">
        <title>De novo transcriptome assembly of four potential Pierce s Disease insect vectors from Arizona vineyards.</title>
        <authorList>
            <person name="Tassone E.E."/>
        </authorList>
    </citation>
    <scope>NUCLEOTIDE SEQUENCE</scope>
</reference>
<dbReference type="AlphaFoldDB" id="A0A1B6CRC1"/>
<evidence type="ECO:0000259" key="3">
    <source>
        <dbReference type="PROSITE" id="PS50853"/>
    </source>
</evidence>
<proteinExistence type="predicted"/>
<feature type="region of interest" description="Disordered" evidence="1">
    <location>
        <begin position="309"/>
        <end position="343"/>
    </location>
</feature>
<accession>A0A1B6CRC1</accession>
<keyword evidence="2" id="KW-0812">Transmembrane</keyword>
<dbReference type="Gene3D" id="2.60.40.10">
    <property type="entry name" value="Immunoglobulins"/>
    <property type="match status" value="1"/>
</dbReference>
<feature type="compositionally biased region" description="Basic and acidic residues" evidence="1">
    <location>
        <begin position="460"/>
        <end position="469"/>
    </location>
</feature>
<keyword evidence="2" id="KW-0472">Membrane</keyword>
<feature type="compositionally biased region" description="Polar residues" evidence="1">
    <location>
        <begin position="325"/>
        <end position="343"/>
    </location>
</feature>
<feature type="compositionally biased region" description="Polar residues" evidence="1">
    <location>
        <begin position="443"/>
        <end position="457"/>
    </location>
</feature>
<feature type="region of interest" description="Disordered" evidence="1">
    <location>
        <begin position="388"/>
        <end position="410"/>
    </location>
</feature>
<feature type="non-terminal residue" evidence="4">
    <location>
        <position position="504"/>
    </location>
</feature>
<evidence type="ECO:0000256" key="2">
    <source>
        <dbReference type="SAM" id="Phobius"/>
    </source>
</evidence>
<name>A0A1B6CRC1_9HEMI</name>